<reference evidence="4" key="1">
    <citation type="journal article" date="2024" name="Algal Res.">
        <title>Biochemical, toxicological and genomic investigation of a high-biomass producing Limnothrix strain isolated from Italian shallow drinking water reservoir.</title>
        <authorList>
            <person name="Simonazzi M."/>
            <person name="Shishido T.K."/>
            <person name="Delbaje E."/>
            <person name="Wahlsten M."/>
            <person name="Fewer D.P."/>
            <person name="Sivonen K."/>
            <person name="Pezzolesi L."/>
            <person name="Pistocchi R."/>
        </authorList>
    </citation>
    <scope>NUCLEOTIDE SEQUENCE [LARGE SCALE GENOMIC DNA]</scope>
    <source>
        <strain evidence="4">LRLZ20PSL1</strain>
    </source>
</reference>
<feature type="transmembrane region" description="Helical" evidence="1">
    <location>
        <begin position="99"/>
        <end position="120"/>
    </location>
</feature>
<dbReference type="Proteomes" id="UP001604335">
    <property type="component" value="Unassembled WGS sequence"/>
</dbReference>
<feature type="transmembrane region" description="Helical" evidence="1">
    <location>
        <begin position="21"/>
        <end position="44"/>
    </location>
</feature>
<comment type="caution">
    <text evidence="3">The sequence shown here is derived from an EMBL/GenBank/DDBJ whole genome shotgun (WGS) entry which is preliminary data.</text>
</comment>
<organism evidence="3 4">
    <name type="scientific">Limnothrix redekei LRLZ20PSL1</name>
    <dbReference type="NCBI Taxonomy" id="3112953"/>
    <lineage>
        <taxon>Bacteria</taxon>
        <taxon>Bacillati</taxon>
        <taxon>Cyanobacteriota</taxon>
        <taxon>Cyanophyceae</taxon>
        <taxon>Pseudanabaenales</taxon>
        <taxon>Pseudanabaenaceae</taxon>
        <taxon>Limnothrix</taxon>
    </lineage>
</organism>
<feature type="transmembrane region" description="Helical" evidence="1">
    <location>
        <begin position="132"/>
        <end position="150"/>
    </location>
</feature>
<dbReference type="EMBL" id="JAZAQF010000078">
    <property type="protein sequence ID" value="MFG3818579.1"/>
    <property type="molecule type" value="Genomic_DNA"/>
</dbReference>
<dbReference type="GO" id="GO:0016787">
    <property type="term" value="F:hydrolase activity"/>
    <property type="evidence" value="ECO:0007669"/>
    <property type="project" value="UniProtKB-KW"/>
</dbReference>
<keyword evidence="4" id="KW-1185">Reference proteome</keyword>
<keyword evidence="1" id="KW-0472">Membrane</keyword>
<name>A0ABW7CBQ7_9CYAN</name>
<dbReference type="EC" id="3.4.-.-" evidence="3"/>
<feature type="transmembrane region" description="Helical" evidence="1">
    <location>
        <begin position="264"/>
        <end position="282"/>
    </location>
</feature>
<dbReference type="InterPro" id="IPR003675">
    <property type="entry name" value="Rce1/LyrA-like_dom"/>
</dbReference>
<evidence type="ECO:0000256" key="1">
    <source>
        <dbReference type="SAM" id="Phobius"/>
    </source>
</evidence>
<evidence type="ECO:0000313" key="3">
    <source>
        <dbReference type="EMBL" id="MFG3818579.1"/>
    </source>
</evidence>
<feature type="transmembrane region" description="Helical" evidence="1">
    <location>
        <begin position="56"/>
        <end position="74"/>
    </location>
</feature>
<dbReference type="Pfam" id="PF02517">
    <property type="entry name" value="Rce1-like"/>
    <property type="match status" value="1"/>
</dbReference>
<proteinExistence type="predicted"/>
<dbReference type="RefSeq" id="WP_393014008.1">
    <property type="nucleotide sequence ID" value="NZ_JAZAQF010000078.1"/>
</dbReference>
<feature type="domain" description="CAAX prenyl protease 2/Lysostaphin resistance protein A-like" evidence="2">
    <location>
        <begin position="135"/>
        <end position="234"/>
    </location>
</feature>
<keyword evidence="3" id="KW-0378">Hydrolase</keyword>
<evidence type="ECO:0000259" key="2">
    <source>
        <dbReference type="Pfam" id="PF02517"/>
    </source>
</evidence>
<sequence>MFDRLLAQAPKLAAYPLPLRIASFIGVLLVLWLPVAALTCWPLVLSLGWSHNFTNLMAVLTLYLAILATLWLWGRRVRGQQRPLSAYGWSWNRGMVQDLAMGVAIAIGSFALLHGLYYLLGWFWWEMPPSQSWLTIWLNGILNGVGIAFLEELFFRGWFLAEFRHSMPRKQAAIWTSAIFATLHFLKPLDAVLATWPQWPGLWLLGMTMVQARALGRAQPGSLGWSIGMHGGWVCTITVLSLSGMGHYSPAVPAWLTGIGGNPLASVSGLAFMAIVFGLLRWRSHRQSMPPIH</sequence>
<evidence type="ECO:0000313" key="4">
    <source>
        <dbReference type="Proteomes" id="UP001604335"/>
    </source>
</evidence>
<gene>
    <name evidence="3" type="ORF">VPK24_13085</name>
</gene>
<keyword evidence="1" id="KW-0812">Transmembrane</keyword>
<accession>A0ABW7CBQ7</accession>
<protein>
    <submittedName>
        <fullName evidence="3">CPBP family intramembrane glutamic endopeptidase</fullName>
        <ecNumber evidence="3">3.4.-.-</ecNumber>
    </submittedName>
</protein>
<feature type="transmembrane region" description="Helical" evidence="1">
    <location>
        <begin position="223"/>
        <end position="244"/>
    </location>
</feature>
<keyword evidence="1" id="KW-1133">Transmembrane helix</keyword>